<evidence type="ECO:0000313" key="6">
    <source>
        <dbReference type="Proteomes" id="UP000249422"/>
    </source>
</evidence>
<dbReference type="Gene3D" id="1.10.10.10">
    <property type="entry name" value="Winged helix-like DNA-binding domain superfamily/Winged helix DNA-binding domain"/>
    <property type="match status" value="1"/>
</dbReference>
<proteinExistence type="predicted"/>
<dbReference type="InterPro" id="IPR036390">
    <property type="entry name" value="WH_DNA-bd_sf"/>
</dbReference>
<organism evidence="5 6">
    <name type="scientific">Aeromonas salmonicida</name>
    <dbReference type="NCBI Taxonomy" id="645"/>
    <lineage>
        <taxon>Bacteria</taxon>
        <taxon>Pseudomonadati</taxon>
        <taxon>Pseudomonadota</taxon>
        <taxon>Gammaproteobacteria</taxon>
        <taxon>Aeromonadales</taxon>
        <taxon>Aeromonadaceae</taxon>
        <taxon>Aeromonas</taxon>
    </lineage>
</organism>
<dbReference type="Proteomes" id="UP000249422">
    <property type="component" value="Unassembled WGS sequence"/>
</dbReference>
<dbReference type="InterPro" id="IPR051011">
    <property type="entry name" value="Metal_resp_trans_reg"/>
</dbReference>
<gene>
    <name evidence="5" type="ORF">DEU50_10434</name>
</gene>
<evidence type="ECO:0000256" key="1">
    <source>
        <dbReference type="ARBA" id="ARBA00023015"/>
    </source>
</evidence>
<reference evidence="5 6" key="1">
    <citation type="submission" date="2018-06" db="EMBL/GenBank/DDBJ databases">
        <title>Freshwater and sediment microbial communities from various areas in North America, analyzing microbe dynamics in response to fracking.</title>
        <authorList>
            <person name="Lamendella R."/>
        </authorList>
    </citation>
    <scope>NUCLEOTIDE SEQUENCE [LARGE SCALE GENOMIC DNA]</scope>
    <source>
        <strain evidence="5 6">17</strain>
    </source>
</reference>
<dbReference type="GO" id="GO:0003700">
    <property type="term" value="F:DNA-binding transcription factor activity"/>
    <property type="evidence" value="ECO:0007669"/>
    <property type="project" value="InterPro"/>
</dbReference>
<feature type="domain" description="HTH arsR-type" evidence="4">
    <location>
        <begin position="8"/>
        <end position="105"/>
    </location>
</feature>
<dbReference type="Pfam" id="PF01022">
    <property type="entry name" value="HTH_5"/>
    <property type="match status" value="1"/>
</dbReference>
<keyword evidence="2" id="KW-0238">DNA-binding</keyword>
<dbReference type="SUPFAM" id="SSF46785">
    <property type="entry name" value="Winged helix' DNA-binding domain"/>
    <property type="match status" value="1"/>
</dbReference>
<keyword evidence="3" id="KW-0804">Transcription</keyword>
<comment type="caution">
    <text evidence="5">The sequence shown here is derived from an EMBL/GenBank/DDBJ whole genome shotgun (WGS) entry which is preliminary data.</text>
</comment>
<dbReference type="PROSITE" id="PS50987">
    <property type="entry name" value="HTH_ARSR_2"/>
    <property type="match status" value="1"/>
</dbReference>
<dbReference type="PRINTS" id="PR00778">
    <property type="entry name" value="HTHARSR"/>
</dbReference>
<dbReference type="CDD" id="cd00090">
    <property type="entry name" value="HTH_ARSR"/>
    <property type="match status" value="1"/>
</dbReference>
<dbReference type="InterPro" id="IPR011991">
    <property type="entry name" value="ArsR-like_HTH"/>
</dbReference>
<evidence type="ECO:0000313" key="5">
    <source>
        <dbReference type="EMBL" id="RAJ06255.1"/>
    </source>
</evidence>
<accession>A0AAX1PLQ5</accession>
<dbReference type="PANTHER" id="PTHR43132:SF2">
    <property type="entry name" value="ARSENICAL RESISTANCE OPERON REPRESSOR ARSR-RELATED"/>
    <property type="match status" value="1"/>
</dbReference>
<dbReference type="InterPro" id="IPR001845">
    <property type="entry name" value="HTH_ArsR_DNA-bd_dom"/>
</dbReference>
<name>A0AAX1PLQ5_AERSA</name>
<evidence type="ECO:0000256" key="3">
    <source>
        <dbReference type="ARBA" id="ARBA00023163"/>
    </source>
</evidence>
<keyword evidence="1" id="KW-0805">Transcription regulation</keyword>
<dbReference type="InterPro" id="IPR036388">
    <property type="entry name" value="WH-like_DNA-bd_sf"/>
</dbReference>
<dbReference type="SMART" id="SM00418">
    <property type="entry name" value="HTH_ARSR"/>
    <property type="match status" value="1"/>
</dbReference>
<evidence type="ECO:0000259" key="4">
    <source>
        <dbReference type="PROSITE" id="PS50987"/>
    </source>
</evidence>
<dbReference type="GO" id="GO:0003677">
    <property type="term" value="F:DNA binding"/>
    <property type="evidence" value="ECO:0007669"/>
    <property type="project" value="UniProtKB-KW"/>
</dbReference>
<dbReference type="PANTHER" id="PTHR43132">
    <property type="entry name" value="ARSENICAL RESISTANCE OPERON REPRESSOR ARSR-RELATED"/>
    <property type="match status" value="1"/>
</dbReference>
<dbReference type="NCBIfam" id="NF033788">
    <property type="entry name" value="HTH_metalloreg"/>
    <property type="match status" value="1"/>
</dbReference>
<dbReference type="EMBL" id="QLLM01000004">
    <property type="protein sequence ID" value="RAJ06255.1"/>
    <property type="molecule type" value="Genomic_DNA"/>
</dbReference>
<evidence type="ECO:0000256" key="2">
    <source>
        <dbReference type="ARBA" id="ARBA00023125"/>
    </source>
</evidence>
<dbReference type="AlphaFoldDB" id="A0AAX1PLQ5"/>
<protein>
    <submittedName>
        <fullName evidence="5">ArsR family transcriptional regulator</fullName>
    </submittedName>
</protein>
<sequence length="107" mass="11715">MPMAPFDEMTRHASEAAALLKALAHPERLMVLCQLIDGEKGVGELLAHSKLGQSAFSQQLAVLRRSGLIRSRKVAQQIYYSLANEAAADVLAVLQTHFCHSQEDEVS</sequence>